<name>A0A480A3S0_9CYAN</name>
<keyword evidence="1" id="KW-0732">Signal</keyword>
<dbReference type="Proteomes" id="UP000300142">
    <property type="component" value="Unassembled WGS sequence"/>
</dbReference>
<dbReference type="RefSeq" id="WP_137668822.1">
    <property type="nucleotide sequence ID" value="NZ_BJCE01000215.1"/>
</dbReference>
<reference evidence="3" key="1">
    <citation type="submission" date="2019-02" db="EMBL/GenBank/DDBJ databases">
        <title>Draft genome sequence of Sphaerospermopsis reniformis NIES-1949.</title>
        <authorList>
            <person name="Yamaguchi H."/>
            <person name="Suzuki S."/>
            <person name="Kawachi M."/>
        </authorList>
    </citation>
    <scope>NUCLEOTIDE SEQUENCE [LARGE SCALE GENOMIC DNA]</scope>
    <source>
        <strain evidence="3">NIES-1949</strain>
    </source>
</reference>
<dbReference type="GO" id="GO:0019867">
    <property type="term" value="C:outer membrane"/>
    <property type="evidence" value="ECO:0007669"/>
    <property type="project" value="InterPro"/>
</dbReference>
<proteinExistence type="predicted"/>
<accession>A0A480A3S0</accession>
<evidence type="ECO:0000256" key="1">
    <source>
        <dbReference type="SAM" id="SignalP"/>
    </source>
</evidence>
<dbReference type="InterPro" id="IPR006315">
    <property type="entry name" value="OM_autotransptr_brl_dom"/>
</dbReference>
<feature type="chain" id="PRO_5019832709" description="Outer membrane protein beta-barrel domain-containing protein" evidence="1">
    <location>
        <begin position="25"/>
        <end position="178"/>
    </location>
</feature>
<dbReference type="InterPro" id="IPR011250">
    <property type="entry name" value="OMP/PagP_B-barrel"/>
</dbReference>
<comment type="caution">
    <text evidence="2">The sequence shown here is derived from an EMBL/GenBank/DDBJ whole genome shotgun (WGS) entry which is preliminary data.</text>
</comment>
<evidence type="ECO:0000313" key="3">
    <source>
        <dbReference type="Proteomes" id="UP000300142"/>
    </source>
</evidence>
<dbReference type="NCBIfam" id="TIGR01414">
    <property type="entry name" value="autotrans_barl"/>
    <property type="match status" value="1"/>
</dbReference>
<keyword evidence="3" id="KW-1185">Reference proteome</keyword>
<dbReference type="SUPFAM" id="SSF56925">
    <property type="entry name" value="OMPA-like"/>
    <property type="match status" value="1"/>
</dbReference>
<feature type="signal peptide" evidence="1">
    <location>
        <begin position="1"/>
        <end position="24"/>
    </location>
</feature>
<sequence>MKRLLKSLVTISALSSLVITPAFLSVGKAAAETQKGTDASYIGVGVAAGVTSGGQGNDDATFGGNVTGRLKLGNTPFSARGNVLWGDETAAIIPEVSVDLPIANKTNVFVTGGYSFVENDGKPTPLGNKDSVVVGAGVESEVTKNFLVYTNAKVGLGAYQSSDASAVSINGGIGYRFK</sequence>
<dbReference type="EMBL" id="BJCE01000215">
    <property type="protein sequence ID" value="GCL39152.1"/>
    <property type="molecule type" value="Genomic_DNA"/>
</dbReference>
<protein>
    <recommendedName>
        <fullName evidence="4">Outer membrane protein beta-barrel domain-containing protein</fullName>
    </recommendedName>
</protein>
<evidence type="ECO:0000313" key="2">
    <source>
        <dbReference type="EMBL" id="GCL39152.1"/>
    </source>
</evidence>
<gene>
    <name evidence="2" type="ORF">SR1949_42750</name>
</gene>
<evidence type="ECO:0008006" key="4">
    <source>
        <dbReference type="Google" id="ProtNLM"/>
    </source>
</evidence>
<organism evidence="2 3">
    <name type="scientific">Sphaerospermopsis reniformis</name>
    <dbReference type="NCBI Taxonomy" id="531300"/>
    <lineage>
        <taxon>Bacteria</taxon>
        <taxon>Bacillati</taxon>
        <taxon>Cyanobacteriota</taxon>
        <taxon>Cyanophyceae</taxon>
        <taxon>Nostocales</taxon>
        <taxon>Aphanizomenonaceae</taxon>
        <taxon>Sphaerospermopsis</taxon>
    </lineage>
</organism>
<dbReference type="AlphaFoldDB" id="A0A480A3S0"/>